<evidence type="ECO:0008006" key="4">
    <source>
        <dbReference type="Google" id="ProtNLM"/>
    </source>
</evidence>
<dbReference type="AlphaFoldDB" id="A0A7X6RLJ1"/>
<keyword evidence="1" id="KW-1133">Transmembrane helix</keyword>
<dbReference type="InterPro" id="IPR039708">
    <property type="entry name" value="MT1774/Rv1733c-like"/>
</dbReference>
<gene>
    <name evidence="2" type="ORF">HGA07_30115</name>
</gene>
<proteinExistence type="predicted"/>
<reference evidence="2 3" key="1">
    <citation type="submission" date="2020-04" db="EMBL/GenBank/DDBJ databases">
        <title>MicrobeNet Type strains.</title>
        <authorList>
            <person name="Nicholson A.C."/>
        </authorList>
    </citation>
    <scope>NUCLEOTIDE SEQUENCE [LARGE SCALE GENOMIC DNA]</scope>
    <source>
        <strain evidence="2 3">DSM 44445</strain>
    </source>
</reference>
<dbReference type="RefSeq" id="WP_157171606.1">
    <property type="nucleotide sequence ID" value="NZ_CAWPHS010000061.1"/>
</dbReference>
<keyword evidence="3" id="KW-1185">Reference proteome</keyword>
<dbReference type="PANTHER" id="PTHR42305:SF1">
    <property type="entry name" value="MEMBRANE PROTEIN RV1733C-RELATED"/>
    <property type="match status" value="1"/>
</dbReference>
<evidence type="ECO:0000313" key="2">
    <source>
        <dbReference type="EMBL" id="NKY89828.1"/>
    </source>
</evidence>
<dbReference type="Proteomes" id="UP000523447">
    <property type="component" value="Unassembled WGS sequence"/>
</dbReference>
<sequence>MRRCPSLWLRVWRLGPWATNRLMRPGDRVESTIRILAVVVVLAAVPICAAIGTARYTDAAVELRTENAGKTPVTATIVTVPVRTTTVSMETSADRYEATARWIHDDRPGQVTTTVSESAHLGQQLTVWLAPDGRPTSAPLPADTAAVRGIGLGLATFVEICFAAAAAVWLTWWAFGVRRRAAWAREWRMIARPIGTP</sequence>
<keyword evidence="1" id="KW-0812">Transmembrane</keyword>
<organism evidence="2 3">
    <name type="scientific">Nocardia veterana</name>
    <dbReference type="NCBI Taxonomy" id="132249"/>
    <lineage>
        <taxon>Bacteria</taxon>
        <taxon>Bacillati</taxon>
        <taxon>Actinomycetota</taxon>
        <taxon>Actinomycetes</taxon>
        <taxon>Mycobacteriales</taxon>
        <taxon>Nocardiaceae</taxon>
        <taxon>Nocardia</taxon>
    </lineage>
</organism>
<dbReference type="EMBL" id="JAAXPE010000064">
    <property type="protein sequence ID" value="NKY89828.1"/>
    <property type="molecule type" value="Genomic_DNA"/>
</dbReference>
<evidence type="ECO:0000313" key="3">
    <source>
        <dbReference type="Proteomes" id="UP000523447"/>
    </source>
</evidence>
<comment type="caution">
    <text evidence="2">The sequence shown here is derived from an EMBL/GenBank/DDBJ whole genome shotgun (WGS) entry which is preliminary data.</text>
</comment>
<dbReference type="PANTHER" id="PTHR42305">
    <property type="entry name" value="MEMBRANE PROTEIN RV1733C-RELATED"/>
    <property type="match status" value="1"/>
</dbReference>
<feature type="transmembrane region" description="Helical" evidence="1">
    <location>
        <begin position="150"/>
        <end position="175"/>
    </location>
</feature>
<feature type="transmembrane region" description="Helical" evidence="1">
    <location>
        <begin position="33"/>
        <end position="54"/>
    </location>
</feature>
<evidence type="ECO:0000256" key="1">
    <source>
        <dbReference type="SAM" id="Phobius"/>
    </source>
</evidence>
<name>A0A7X6RLJ1_9NOCA</name>
<keyword evidence="1" id="KW-0472">Membrane</keyword>
<accession>A0A7X6RLJ1</accession>
<protein>
    <recommendedName>
        <fullName evidence="4">Transmembrane protein</fullName>
    </recommendedName>
</protein>